<feature type="domain" description="AMP-binding enzyme C-terminal" evidence="6">
    <location>
        <begin position="445"/>
        <end position="521"/>
    </location>
</feature>
<evidence type="ECO:0000259" key="6">
    <source>
        <dbReference type="Pfam" id="PF13193"/>
    </source>
</evidence>
<dbReference type="GO" id="GO:0016874">
    <property type="term" value="F:ligase activity"/>
    <property type="evidence" value="ECO:0007669"/>
    <property type="project" value="UniProtKB-KW"/>
</dbReference>
<keyword evidence="4" id="KW-0443">Lipid metabolism</keyword>
<evidence type="ECO:0000256" key="3">
    <source>
        <dbReference type="ARBA" id="ARBA00022832"/>
    </source>
</evidence>
<evidence type="ECO:0000256" key="4">
    <source>
        <dbReference type="ARBA" id="ARBA00023098"/>
    </source>
</evidence>
<dbReference type="SUPFAM" id="SSF56801">
    <property type="entry name" value="Acetyl-CoA synthetase-like"/>
    <property type="match status" value="1"/>
</dbReference>
<dbReference type="NCBIfam" id="NF004837">
    <property type="entry name" value="PRK06187.1"/>
    <property type="match status" value="1"/>
</dbReference>
<dbReference type="InterPro" id="IPR000873">
    <property type="entry name" value="AMP-dep_synth/lig_dom"/>
</dbReference>
<keyword evidence="3" id="KW-0276">Fatty acid metabolism</keyword>
<evidence type="ECO:0000313" key="8">
    <source>
        <dbReference type="Proteomes" id="UP001595843"/>
    </source>
</evidence>
<name>A0ABV8JEH3_9BACL</name>
<comment type="caution">
    <text evidence="7">The sequence shown here is derived from an EMBL/GenBank/DDBJ whole genome shotgun (WGS) entry which is preliminary data.</text>
</comment>
<keyword evidence="2 7" id="KW-0436">Ligase</keyword>
<dbReference type="Pfam" id="PF13193">
    <property type="entry name" value="AMP-binding_C"/>
    <property type="match status" value="1"/>
</dbReference>
<dbReference type="EMBL" id="JBHSAP010000007">
    <property type="protein sequence ID" value="MFC4075714.1"/>
    <property type="molecule type" value="Genomic_DNA"/>
</dbReference>
<dbReference type="Proteomes" id="UP001595843">
    <property type="component" value="Unassembled WGS sequence"/>
</dbReference>
<dbReference type="InterPro" id="IPR025110">
    <property type="entry name" value="AMP-bd_C"/>
</dbReference>
<dbReference type="Gene3D" id="3.40.50.12780">
    <property type="entry name" value="N-terminal domain of ligase-like"/>
    <property type="match status" value="1"/>
</dbReference>
<dbReference type="CDD" id="cd12119">
    <property type="entry name" value="ttLC_FACS_AlkK_like"/>
    <property type="match status" value="1"/>
</dbReference>
<evidence type="ECO:0000256" key="1">
    <source>
        <dbReference type="ARBA" id="ARBA00006432"/>
    </source>
</evidence>
<evidence type="ECO:0000313" key="7">
    <source>
        <dbReference type="EMBL" id="MFC4075714.1"/>
    </source>
</evidence>
<dbReference type="PANTHER" id="PTHR43859">
    <property type="entry name" value="ACYL-ACTIVATING ENZYME"/>
    <property type="match status" value="1"/>
</dbReference>
<dbReference type="InterPro" id="IPR042099">
    <property type="entry name" value="ANL_N_sf"/>
</dbReference>
<dbReference type="InterPro" id="IPR045851">
    <property type="entry name" value="AMP-bd_C_sf"/>
</dbReference>
<organism evidence="7 8">
    <name type="scientific">Salinithrix halophila</name>
    <dbReference type="NCBI Taxonomy" id="1485204"/>
    <lineage>
        <taxon>Bacteria</taxon>
        <taxon>Bacillati</taxon>
        <taxon>Bacillota</taxon>
        <taxon>Bacilli</taxon>
        <taxon>Bacillales</taxon>
        <taxon>Thermoactinomycetaceae</taxon>
        <taxon>Salinithrix</taxon>
    </lineage>
</organism>
<feature type="domain" description="AMP-dependent synthetase/ligase" evidence="5">
    <location>
        <begin position="13"/>
        <end position="395"/>
    </location>
</feature>
<dbReference type="RefSeq" id="WP_380701899.1">
    <property type="nucleotide sequence ID" value="NZ_JBHSAP010000007.1"/>
</dbReference>
<sequence>MMNVPLLISPMLERAERIFPKKEVISCSPAGLHRQTYAETGKRARQLADALGKLGVKKGDRVGTLAWNDHRHLEAYFAVPGMGAVLHTINLRLSPEHLTYVINHAEDRVLLVDASLLPIVEAVASQLKTVQAFIVMTNSGDLPDTSLNPVIFYEELLEEGDPAYVFPKDLDENDPAGMCYTSATTGMPKGVVYTHRSVFLHSLSLGLADTMGLSEADVCLSVVPMFHVNAWGLPFAATWFGTTQVLPGPMLKPDVLAELIQSERVTVTGGVPTIWIALLKELERKSYDLSSLRLLLFGGAPAPASMLRAFEEKYGVPVLQGYGMTETSPLVTVSRLKSYQQDLPLEERLTMKAKQGLAVPGLEVKAVGPGGEIAWDGKEMGELLIRGPWIADSYYKDDRSQEAFQDGWLHTGDVVTIDPEGMVKIADRTKDLIKSGGEWISSVDLENALMAHEAVYEAAVVAVPHEKWQERPVACVVLKDGFKGQVSKEEILDFLRPQVAKWWLPDEIVFMDELPKTSVGKFLKRALREQLQERFSPDRLT</sequence>
<dbReference type="PANTHER" id="PTHR43859:SF4">
    <property type="entry name" value="BUTANOATE--COA LIGASE AAE1-RELATED"/>
    <property type="match status" value="1"/>
</dbReference>
<proteinExistence type="inferred from homology"/>
<reference evidence="8" key="1">
    <citation type="journal article" date="2019" name="Int. J. Syst. Evol. Microbiol.">
        <title>The Global Catalogue of Microorganisms (GCM) 10K type strain sequencing project: providing services to taxonomists for standard genome sequencing and annotation.</title>
        <authorList>
            <consortium name="The Broad Institute Genomics Platform"/>
            <consortium name="The Broad Institute Genome Sequencing Center for Infectious Disease"/>
            <person name="Wu L."/>
            <person name="Ma J."/>
        </authorList>
    </citation>
    <scope>NUCLEOTIDE SEQUENCE [LARGE SCALE GENOMIC DNA]</scope>
    <source>
        <strain evidence="8">IBRC-M 10813</strain>
    </source>
</reference>
<evidence type="ECO:0000256" key="2">
    <source>
        <dbReference type="ARBA" id="ARBA00022598"/>
    </source>
</evidence>
<protein>
    <submittedName>
        <fullName evidence="7">Long-chain fatty acid--CoA ligase</fullName>
    </submittedName>
</protein>
<dbReference type="Pfam" id="PF00501">
    <property type="entry name" value="AMP-binding"/>
    <property type="match status" value="1"/>
</dbReference>
<keyword evidence="8" id="KW-1185">Reference proteome</keyword>
<accession>A0ABV8JEH3</accession>
<evidence type="ECO:0000259" key="5">
    <source>
        <dbReference type="Pfam" id="PF00501"/>
    </source>
</evidence>
<gene>
    <name evidence="7" type="ORF">ACFOUO_02705</name>
</gene>
<dbReference type="Gene3D" id="3.30.300.30">
    <property type="match status" value="1"/>
</dbReference>
<comment type="similarity">
    <text evidence="1">Belongs to the ATP-dependent AMP-binding enzyme family.</text>
</comment>